<dbReference type="GO" id="GO:0046872">
    <property type="term" value="F:metal ion binding"/>
    <property type="evidence" value="ECO:0007669"/>
    <property type="project" value="UniProtKB-KW"/>
</dbReference>
<evidence type="ECO:0000313" key="5">
    <source>
        <dbReference type="Proteomes" id="UP000039324"/>
    </source>
</evidence>
<dbReference type="InterPro" id="IPR027806">
    <property type="entry name" value="HARBI1_dom"/>
</dbReference>
<evidence type="ECO:0000256" key="1">
    <source>
        <dbReference type="ARBA" id="ARBA00001968"/>
    </source>
</evidence>
<gene>
    <name evidence="4" type="ORF">PBRA_007787</name>
</gene>
<evidence type="ECO:0000313" key="4">
    <source>
        <dbReference type="EMBL" id="CEP00053.1"/>
    </source>
</evidence>
<dbReference type="Proteomes" id="UP000039324">
    <property type="component" value="Unassembled WGS sequence"/>
</dbReference>
<dbReference type="AlphaFoldDB" id="A0A0G4IXH6"/>
<keyword evidence="2" id="KW-0479">Metal-binding</keyword>
<reference evidence="4 5" key="1">
    <citation type="submission" date="2015-02" db="EMBL/GenBank/DDBJ databases">
        <authorList>
            <person name="Chooi Y.-H."/>
        </authorList>
    </citation>
    <scope>NUCLEOTIDE SEQUENCE [LARGE SCALE GENOMIC DNA]</scope>
    <source>
        <strain evidence="4">E3</strain>
    </source>
</reference>
<dbReference type="OMA" id="NNCIRRA"/>
<proteinExistence type="predicted"/>
<dbReference type="OrthoDB" id="2430314at2759"/>
<protein>
    <recommendedName>
        <fullName evidence="3">DDE Tnp4 domain-containing protein</fullName>
    </recommendedName>
</protein>
<name>A0A0G4IXH6_PLABS</name>
<dbReference type="EMBL" id="CDSF01000096">
    <property type="protein sequence ID" value="CEP00053.1"/>
    <property type="molecule type" value="Genomic_DNA"/>
</dbReference>
<evidence type="ECO:0000256" key="2">
    <source>
        <dbReference type="ARBA" id="ARBA00022723"/>
    </source>
</evidence>
<feature type="domain" description="DDE Tnp4" evidence="3">
    <location>
        <begin position="105"/>
        <end position="255"/>
    </location>
</feature>
<sequence>MRYRPRRFRSLFGVSLDTCVVLWKRISLVDLDASMSIQKRHLLWALHFLKVYPPEIPGSASWGVDPVTWNNCIRRALRLLQHSLPKDPWRSCFRGAFDGSLTGVVDVTRIKIEMPSRVPWQYFSRKDGFHAVQFEVVVSIRKPQKILWVIGPWKGAVSDITIAREKLIPSMRGSELILGDKGYVGESDKIMTPKVGRERDLSDEDRIFNARHFRVRQLVERVFPRIKGWKSMSSTWRPDLELVGNAFHVICGITNYQFGHGEPLTR</sequence>
<keyword evidence="5" id="KW-1185">Reference proteome</keyword>
<comment type="cofactor">
    <cofactor evidence="1">
        <name>a divalent metal cation</name>
        <dbReference type="ChEBI" id="CHEBI:60240"/>
    </cofactor>
</comment>
<accession>A0A0G4IXH6</accession>
<evidence type="ECO:0000259" key="3">
    <source>
        <dbReference type="Pfam" id="PF13359"/>
    </source>
</evidence>
<organism evidence="4 5">
    <name type="scientific">Plasmodiophora brassicae</name>
    <name type="common">Clubroot disease agent</name>
    <dbReference type="NCBI Taxonomy" id="37360"/>
    <lineage>
        <taxon>Eukaryota</taxon>
        <taxon>Sar</taxon>
        <taxon>Rhizaria</taxon>
        <taxon>Endomyxa</taxon>
        <taxon>Phytomyxea</taxon>
        <taxon>Plasmodiophorida</taxon>
        <taxon>Plasmodiophoridae</taxon>
        <taxon>Plasmodiophora</taxon>
    </lineage>
</organism>
<dbReference type="Pfam" id="PF13359">
    <property type="entry name" value="DDE_Tnp_4"/>
    <property type="match status" value="1"/>
</dbReference>